<dbReference type="Pfam" id="PF01436">
    <property type="entry name" value="NHL"/>
    <property type="match status" value="1"/>
</dbReference>
<gene>
    <name evidence="3" type="ORF">GPM918_LOCUS11564</name>
</gene>
<dbReference type="EMBL" id="CAJNOQ010002416">
    <property type="protein sequence ID" value="CAF0957238.1"/>
    <property type="molecule type" value="Genomic_DNA"/>
</dbReference>
<evidence type="ECO:0000256" key="2">
    <source>
        <dbReference type="PROSITE-ProRule" id="PRU00504"/>
    </source>
</evidence>
<protein>
    <submittedName>
        <fullName evidence="3">Uncharacterized protein</fullName>
    </submittedName>
</protein>
<comment type="caution">
    <text evidence="3">The sequence shown here is derived from an EMBL/GenBank/DDBJ whole genome shotgun (WGS) entry which is preliminary data.</text>
</comment>
<evidence type="ECO:0000313" key="4">
    <source>
        <dbReference type="Proteomes" id="UP000663829"/>
    </source>
</evidence>
<dbReference type="Proteomes" id="UP000663829">
    <property type="component" value="Unassembled WGS sequence"/>
</dbReference>
<organism evidence="3 4">
    <name type="scientific">Didymodactylos carnosus</name>
    <dbReference type="NCBI Taxonomy" id="1234261"/>
    <lineage>
        <taxon>Eukaryota</taxon>
        <taxon>Metazoa</taxon>
        <taxon>Spiralia</taxon>
        <taxon>Gnathifera</taxon>
        <taxon>Rotifera</taxon>
        <taxon>Eurotatoria</taxon>
        <taxon>Bdelloidea</taxon>
        <taxon>Philodinida</taxon>
        <taxon>Philodinidae</taxon>
        <taxon>Didymodactylos</taxon>
    </lineage>
</organism>
<keyword evidence="1" id="KW-0677">Repeat</keyword>
<keyword evidence="4" id="KW-1185">Reference proteome</keyword>
<dbReference type="InterPro" id="IPR001258">
    <property type="entry name" value="NHL_repeat"/>
</dbReference>
<dbReference type="PROSITE" id="PS51125">
    <property type="entry name" value="NHL"/>
    <property type="match status" value="1"/>
</dbReference>
<evidence type="ECO:0000313" key="3">
    <source>
        <dbReference type="EMBL" id="CAF0957238.1"/>
    </source>
</evidence>
<dbReference type="Gene3D" id="2.120.10.30">
    <property type="entry name" value="TolB, C-terminal domain"/>
    <property type="match status" value="1"/>
</dbReference>
<dbReference type="InterPro" id="IPR011042">
    <property type="entry name" value="6-blade_b-propeller_TolB-like"/>
</dbReference>
<reference evidence="3" key="1">
    <citation type="submission" date="2021-02" db="EMBL/GenBank/DDBJ databases">
        <authorList>
            <person name="Nowell W R."/>
        </authorList>
    </citation>
    <scope>NUCLEOTIDE SEQUENCE</scope>
</reference>
<name>A0A814DNB8_9BILA</name>
<evidence type="ECO:0000256" key="1">
    <source>
        <dbReference type="ARBA" id="ARBA00022737"/>
    </source>
</evidence>
<dbReference type="SUPFAM" id="SSF101898">
    <property type="entry name" value="NHL repeat"/>
    <property type="match status" value="1"/>
</dbReference>
<dbReference type="AlphaFoldDB" id="A0A814DNB8"/>
<proteinExistence type="predicted"/>
<accession>A0A814DNB8</accession>
<sequence>MLVTIPQPTLSNMETTATTTSSRSDKLVILDENGYISDSNNYRIQQQLPEAQEGRTIIGVILDENGYISDSNNYRIQQQLPEAQEGRTIIGGSFGQGSNQLSYAEAIKFDSDWNLIVADTANHRIQKFNLISNGCD</sequence>
<feature type="repeat" description="NHL" evidence="2">
    <location>
        <begin position="92"/>
        <end position="131"/>
    </location>
</feature>